<reference evidence="8 9" key="1">
    <citation type="submission" date="2017-06" db="EMBL/GenBank/DDBJ databases">
        <authorList>
            <person name="Kim H.J."/>
            <person name="Triplett B.A."/>
        </authorList>
    </citation>
    <scope>NUCLEOTIDE SEQUENCE [LARGE SCALE GENOMIC DNA]</scope>
    <source>
        <strain evidence="8">FRACA_ARgP5</strain>
    </source>
</reference>
<dbReference type="RefSeq" id="WP_101834195.1">
    <property type="nucleotide sequence ID" value="NZ_FZMO01000457.1"/>
</dbReference>
<keyword evidence="6" id="KW-0472">Membrane</keyword>
<dbReference type="EMBL" id="FZMO01000457">
    <property type="protein sequence ID" value="SNQ50721.1"/>
    <property type="molecule type" value="Genomic_DNA"/>
</dbReference>
<keyword evidence="4" id="KW-1015">Disulfide bond</keyword>
<dbReference type="PANTHER" id="PTHR12151:SF25">
    <property type="entry name" value="LINALOOL DEHYDRATASE_ISOMERASE DOMAIN-CONTAINING PROTEIN"/>
    <property type="match status" value="1"/>
</dbReference>
<accession>A0A2I2KYI1</accession>
<gene>
    <name evidence="8" type="ORF">FRACA_510019</name>
</gene>
<dbReference type="Proteomes" id="UP000234331">
    <property type="component" value="Unassembled WGS sequence"/>
</dbReference>
<evidence type="ECO:0000256" key="3">
    <source>
        <dbReference type="PIRSR" id="PIRSR603782-1"/>
    </source>
</evidence>
<keyword evidence="9" id="KW-1185">Reference proteome</keyword>
<feature type="compositionally biased region" description="Low complexity" evidence="5">
    <location>
        <begin position="21"/>
        <end position="30"/>
    </location>
</feature>
<keyword evidence="2 3" id="KW-0186">Copper</keyword>
<feature type="region of interest" description="Disordered" evidence="5">
    <location>
        <begin position="1"/>
        <end position="43"/>
    </location>
</feature>
<protein>
    <recommendedName>
        <fullName evidence="7">Thioredoxin domain-containing protein</fullName>
    </recommendedName>
</protein>
<dbReference type="InterPro" id="IPR036249">
    <property type="entry name" value="Thioredoxin-like_sf"/>
</dbReference>
<dbReference type="InterPro" id="IPR013766">
    <property type="entry name" value="Thioredoxin_domain"/>
</dbReference>
<dbReference type="OrthoDB" id="9790194at2"/>
<comment type="similarity">
    <text evidence="1">Belongs to the SCO1/2 family.</text>
</comment>
<feature type="domain" description="Thioredoxin" evidence="7">
    <location>
        <begin position="90"/>
        <end position="255"/>
    </location>
</feature>
<dbReference type="Gene3D" id="3.40.30.10">
    <property type="entry name" value="Glutaredoxin"/>
    <property type="match status" value="1"/>
</dbReference>
<evidence type="ECO:0000256" key="5">
    <source>
        <dbReference type="SAM" id="MobiDB-lite"/>
    </source>
</evidence>
<dbReference type="Pfam" id="PF02630">
    <property type="entry name" value="SCO1-SenC"/>
    <property type="match status" value="1"/>
</dbReference>
<feature type="transmembrane region" description="Helical" evidence="6">
    <location>
        <begin position="46"/>
        <end position="67"/>
    </location>
</feature>
<keyword evidence="3" id="KW-0479">Metal-binding</keyword>
<name>A0A2I2KYI1_9ACTN</name>
<evidence type="ECO:0000256" key="6">
    <source>
        <dbReference type="SAM" id="Phobius"/>
    </source>
</evidence>
<evidence type="ECO:0000256" key="2">
    <source>
        <dbReference type="ARBA" id="ARBA00023008"/>
    </source>
</evidence>
<dbReference type="SUPFAM" id="SSF52833">
    <property type="entry name" value="Thioredoxin-like"/>
    <property type="match status" value="1"/>
</dbReference>
<feature type="binding site" evidence="3">
    <location>
        <position position="130"/>
    </location>
    <ligand>
        <name>Cu cation</name>
        <dbReference type="ChEBI" id="CHEBI:23378"/>
    </ligand>
</feature>
<proteinExistence type="inferred from homology"/>
<evidence type="ECO:0000256" key="4">
    <source>
        <dbReference type="PIRSR" id="PIRSR603782-2"/>
    </source>
</evidence>
<dbReference type="PROSITE" id="PS51352">
    <property type="entry name" value="THIOREDOXIN_2"/>
    <property type="match status" value="1"/>
</dbReference>
<dbReference type="InterPro" id="IPR003782">
    <property type="entry name" value="SCO1/SenC"/>
</dbReference>
<keyword evidence="6" id="KW-0812">Transmembrane</keyword>
<dbReference type="AlphaFoldDB" id="A0A2I2KYI1"/>
<dbReference type="PANTHER" id="PTHR12151">
    <property type="entry name" value="ELECTRON TRANSPORT PROTIN SCO1/SENC FAMILY MEMBER"/>
    <property type="match status" value="1"/>
</dbReference>
<organism evidence="8 9">
    <name type="scientific">Frankia canadensis</name>
    <dbReference type="NCBI Taxonomy" id="1836972"/>
    <lineage>
        <taxon>Bacteria</taxon>
        <taxon>Bacillati</taxon>
        <taxon>Actinomycetota</taxon>
        <taxon>Actinomycetes</taxon>
        <taxon>Frankiales</taxon>
        <taxon>Frankiaceae</taxon>
        <taxon>Frankia</taxon>
    </lineage>
</organism>
<evidence type="ECO:0000313" key="9">
    <source>
        <dbReference type="Proteomes" id="UP000234331"/>
    </source>
</evidence>
<feature type="disulfide bond" description="Redox-active" evidence="4">
    <location>
        <begin position="130"/>
        <end position="134"/>
    </location>
</feature>
<dbReference type="CDD" id="cd02968">
    <property type="entry name" value="SCO"/>
    <property type="match status" value="1"/>
</dbReference>
<evidence type="ECO:0000259" key="7">
    <source>
        <dbReference type="PROSITE" id="PS51352"/>
    </source>
</evidence>
<feature type="binding site" evidence="3">
    <location>
        <position position="220"/>
    </location>
    <ligand>
        <name>Cu cation</name>
        <dbReference type="ChEBI" id="CHEBI:23378"/>
    </ligand>
</feature>
<sequence length="264" mass="28280">MSQITGCRQAAATRLRRTPARRPSPTFRPSPADRPDHSPRRAGRRLGLVGVLLAVTSMLVGACAGSGTDDGVTIVDGGNTGDNGLHGVVPADRQAEPTLNTLTDVNGAPFDLRARTKGKITMLFFGYTNCPDVCPTTMADLAAALSEVKPDVRRQIAVVFVTTDPDRDTGPVLTRWLRQFDASFIGVRGSFDQIQADAESLGVPLEKPEVQADGSIQVAHGSQVIVFSRDDRVRVLYLAGTSVQNYIDDLPTLTAERSGPEPRT</sequence>
<evidence type="ECO:0000256" key="1">
    <source>
        <dbReference type="ARBA" id="ARBA00010996"/>
    </source>
</evidence>
<keyword evidence="6" id="KW-1133">Transmembrane helix</keyword>
<dbReference type="GO" id="GO:0046872">
    <property type="term" value="F:metal ion binding"/>
    <property type="evidence" value="ECO:0007669"/>
    <property type="project" value="UniProtKB-KW"/>
</dbReference>
<evidence type="ECO:0000313" key="8">
    <source>
        <dbReference type="EMBL" id="SNQ50721.1"/>
    </source>
</evidence>
<feature type="binding site" evidence="3">
    <location>
        <position position="134"/>
    </location>
    <ligand>
        <name>Cu cation</name>
        <dbReference type="ChEBI" id="CHEBI:23378"/>
    </ligand>
</feature>